<name>A0A418WAJ8_9PROT</name>
<evidence type="ECO:0000256" key="10">
    <source>
        <dbReference type="ARBA" id="ARBA00025699"/>
    </source>
</evidence>
<dbReference type="Pfam" id="PF04452">
    <property type="entry name" value="Methyltrans_RNA"/>
    <property type="match status" value="1"/>
</dbReference>
<gene>
    <name evidence="15" type="ORF">D3874_08455</name>
</gene>
<feature type="domain" description="Ribosomal RNA small subunit methyltransferase E methyltransferase" evidence="13">
    <location>
        <begin position="81"/>
        <end position="236"/>
    </location>
</feature>
<comment type="caution">
    <text evidence="15">The sequence shown here is derived from an EMBL/GenBank/DDBJ whole genome shotgun (WGS) entry which is preliminary data.</text>
</comment>
<evidence type="ECO:0000256" key="11">
    <source>
        <dbReference type="ARBA" id="ARBA00047944"/>
    </source>
</evidence>
<accession>A0A418WAJ8</accession>
<dbReference type="PANTHER" id="PTHR30027:SF3">
    <property type="entry name" value="16S RRNA (URACIL(1498)-N(3))-METHYLTRANSFERASE"/>
    <property type="match status" value="1"/>
</dbReference>
<keyword evidence="6 12" id="KW-0698">rRNA processing</keyword>
<organism evidence="15 16">
    <name type="scientific">Oleomonas cavernae</name>
    <dbReference type="NCBI Taxonomy" id="2320859"/>
    <lineage>
        <taxon>Bacteria</taxon>
        <taxon>Pseudomonadati</taxon>
        <taxon>Pseudomonadota</taxon>
        <taxon>Alphaproteobacteria</taxon>
        <taxon>Acetobacterales</taxon>
        <taxon>Acetobacteraceae</taxon>
        <taxon>Oleomonas</taxon>
    </lineage>
</organism>
<evidence type="ECO:0000313" key="16">
    <source>
        <dbReference type="Proteomes" id="UP000284605"/>
    </source>
</evidence>
<dbReference type="InterPro" id="IPR029026">
    <property type="entry name" value="tRNA_m1G_MTases_N"/>
</dbReference>
<evidence type="ECO:0000256" key="4">
    <source>
        <dbReference type="ARBA" id="ARBA00013673"/>
    </source>
</evidence>
<dbReference type="InterPro" id="IPR006700">
    <property type="entry name" value="RsmE"/>
</dbReference>
<evidence type="ECO:0000256" key="7">
    <source>
        <dbReference type="ARBA" id="ARBA00022603"/>
    </source>
</evidence>
<keyword evidence="9 12" id="KW-0949">S-adenosyl-L-methionine</keyword>
<evidence type="ECO:0000256" key="9">
    <source>
        <dbReference type="ARBA" id="ARBA00022691"/>
    </source>
</evidence>
<dbReference type="InterPro" id="IPR046886">
    <property type="entry name" value="RsmE_MTase_dom"/>
</dbReference>
<feature type="domain" description="Ribosomal RNA small subunit methyltransferase E PUA-like" evidence="14">
    <location>
        <begin position="25"/>
        <end position="67"/>
    </location>
</feature>
<dbReference type="EC" id="2.1.1.193" evidence="3 12"/>
<evidence type="ECO:0000256" key="3">
    <source>
        <dbReference type="ARBA" id="ARBA00012328"/>
    </source>
</evidence>
<dbReference type="AlphaFoldDB" id="A0A418WAJ8"/>
<comment type="similarity">
    <text evidence="2 12">Belongs to the RNA methyltransferase RsmE family.</text>
</comment>
<proteinExistence type="inferred from homology"/>
<evidence type="ECO:0000256" key="5">
    <source>
        <dbReference type="ARBA" id="ARBA00022490"/>
    </source>
</evidence>
<dbReference type="EMBL" id="QYUK01000011">
    <property type="protein sequence ID" value="RJF87050.1"/>
    <property type="molecule type" value="Genomic_DNA"/>
</dbReference>
<keyword evidence="5 12" id="KW-0963">Cytoplasm</keyword>
<evidence type="ECO:0000256" key="8">
    <source>
        <dbReference type="ARBA" id="ARBA00022679"/>
    </source>
</evidence>
<dbReference type="OrthoDB" id="9815641at2"/>
<dbReference type="Gene3D" id="2.40.240.20">
    <property type="entry name" value="Hypothetical PUA domain-like, domain 1"/>
    <property type="match status" value="1"/>
</dbReference>
<dbReference type="Pfam" id="PF20260">
    <property type="entry name" value="PUA_4"/>
    <property type="match status" value="1"/>
</dbReference>
<dbReference type="InterPro" id="IPR015947">
    <property type="entry name" value="PUA-like_sf"/>
</dbReference>
<dbReference type="GO" id="GO:0005737">
    <property type="term" value="C:cytoplasm"/>
    <property type="evidence" value="ECO:0007669"/>
    <property type="project" value="UniProtKB-SubCell"/>
</dbReference>
<dbReference type="NCBIfam" id="NF008696">
    <property type="entry name" value="PRK11713.3-5"/>
    <property type="match status" value="1"/>
</dbReference>
<dbReference type="GO" id="GO:0070475">
    <property type="term" value="P:rRNA base methylation"/>
    <property type="evidence" value="ECO:0007669"/>
    <property type="project" value="TreeGrafter"/>
</dbReference>
<dbReference type="PIRSF" id="PIRSF015601">
    <property type="entry name" value="MTase_slr0722"/>
    <property type="match status" value="1"/>
</dbReference>
<evidence type="ECO:0000256" key="2">
    <source>
        <dbReference type="ARBA" id="ARBA00005528"/>
    </source>
</evidence>
<protein>
    <recommendedName>
        <fullName evidence="4 12">Ribosomal RNA small subunit methyltransferase E</fullName>
        <ecNumber evidence="3 12">2.1.1.193</ecNumber>
    </recommendedName>
</protein>
<comment type="catalytic activity">
    <reaction evidence="11 12">
        <text>uridine(1498) in 16S rRNA + S-adenosyl-L-methionine = N(3)-methyluridine(1498) in 16S rRNA + S-adenosyl-L-homocysteine + H(+)</text>
        <dbReference type="Rhea" id="RHEA:42920"/>
        <dbReference type="Rhea" id="RHEA-COMP:10283"/>
        <dbReference type="Rhea" id="RHEA-COMP:10284"/>
        <dbReference type="ChEBI" id="CHEBI:15378"/>
        <dbReference type="ChEBI" id="CHEBI:57856"/>
        <dbReference type="ChEBI" id="CHEBI:59789"/>
        <dbReference type="ChEBI" id="CHEBI:65315"/>
        <dbReference type="ChEBI" id="CHEBI:74502"/>
        <dbReference type="EC" id="2.1.1.193"/>
    </reaction>
</comment>
<keyword evidence="8 12" id="KW-0808">Transferase</keyword>
<dbReference type="SUPFAM" id="SSF88697">
    <property type="entry name" value="PUA domain-like"/>
    <property type="match status" value="1"/>
</dbReference>
<evidence type="ECO:0000313" key="15">
    <source>
        <dbReference type="EMBL" id="RJF87050.1"/>
    </source>
</evidence>
<keyword evidence="16" id="KW-1185">Reference proteome</keyword>
<reference evidence="15 16" key="1">
    <citation type="submission" date="2018-09" db="EMBL/GenBank/DDBJ databases">
        <authorList>
            <person name="Zhu H."/>
        </authorList>
    </citation>
    <scope>NUCLEOTIDE SEQUENCE [LARGE SCALE GENOMIC DNA]</scope>
    <source>
        <strain evidence="15 16">K1W22B-8</strain>
    </source>
</reference>
<evidence type="ECO:0000256" key="12">
    <source>
        <dbReference type="PIRNR" id="PIRNR015601"/>
    </source>
</evidence>
<evidence type="ECO:0000259" key="13">
    <source>
        <dbReference type="Pfam" id="PF04452"/>
    </source>
</evidence>
<dbReference type="InterPro" id="IPR029028">
    <property type="entry name" value="Alpha/beta_knot_MTases"/>
</dbReference>
<sequence>MKDRPRHRLFVDADLGPGATVALAEGQAHYVGNVLRLGDGDQIALFNGRDGEWRAGLARPGKKAVTALCEELLAPQPVEAETILVFAPIRGAKVELIAEKATELGASRLIPAQTRRSVVDKVNIARMRANAIEAAEQCGRLGVPAMAELRRLEQVLGDWDKAIPLFFCDEAGDAPPLIEAARAIGDAPAALLIGPEGGFEPAERSLMRRLPFIRPVSLGPRILRAETAVIAGLALLDAARRASWA</sequence>
<dbReference type="NCBIfam" id="TIGR00046">
    <property type="entry name" value="RsmE family RNA methyltransferase"/>
    <property type="match status" value="1"/>
</dbReference>
<dbReference type="GO" id="GO:0070042">
    <property type="term" value="F:rRNA (uridine-N3-)-methyltransferase activity"/>
    <property type="evidence" value="ECO:0007669"/>
    <property type="project" value="TreeGrafter"/>
</dbReference>
<dbReference type="SUPFAM" id="SSF75217">
    <property type="entry name" value="alpha/beta knot"/>
    <property type="match status" value="1"/>
</dbReference>
<dbReference type="RefSeq" id="WP_119777694.1">
    <property type="nucleotide sequence ID" value="NZ_QYUK01000011.1"/>
</dbReference>
<dbReference type="CDD" id="cd18084">
    <property type="entry name" value="RsmE-like"/>
    <property type="match status" value="1"/>
</dbReference>
<dbReference type="InterPro" id="IPR046887">
    <property type="entry name" value="RsmE_PUA-like"/>
</dbReference>
<evidence type="ECO:0000256" key="6">
    <source>
        <dbReference type="ARBA" id="ARBA00022552"/>
    </source>
</evidence>
<evidence type="ECO:0000256" key="1">
    <source>
        <dbReference type="ARBA" id="ARBA00004496"/>
    </source>
</evidence>
<evidence type="ECO:0000259" key="14">
    <source>
        <dbReference type="Pfam" id="PF20260"/>
    </source>
</evidence>
<comment type="subcellular location">
    <subcellularLocation>
        <location evidence="1 12">Cytoplasm</location>
    </subcellularLocation>
</comment>
<comment type="function">
    <text evidence="10 12">Specifically methylates the N3 position of the uracil ring of uridine 1498 (m3U1498) in 16S rRNA. Acts on the fully assembled 30S ribosomal subunit.</text>
</comment>
<dbReference type="Gene3D" id="3.40.1280.10">
    <property type="match status" value="1"/>
</dbReference>
<dbReference type="PANTHER" id="PTHR30027">
    <property type="entry name" value="RIBOSOMAL RNA SMALL SUBUNIT METHYLTRANSFERASE E"/>
    <property type="match status" value="1"/>
</dbReference>
<keyword evidence="7 12" id="KW-0489">Methyltransferase</keyword>
<dbReference type="Proteomes" id="UP000284605">
    <property type="component" value="Unassembled WGS sequence"/>
</dbReference>